<name>A0A926DLT0_9FIRM</name>
<keyword evidence="2" id="KW-1185">Reference proteome</keyword>
<evidence type="ECO:0000313" key="1">
    <source>
        <dbReference type="EMBL" id="MBC8539564.1"/>
    </source>
</evidence>
<evidence type="ECO:0000313" key="2">
    <source>
        <dbReference type="Proteomes" id="UP000611762"/>
    </source>
</evidence>
<comment type="caution">
    <text evidence="1">The sequence shown here is derived from an EMBL/GenBank/DDBJ whole genome shotgun (WGS) entry which is preliminary data.</text>
</comment>
<dbReference type="InterPro" id="IPR006901">
    <property type="entry name" value="TrmK"/>
</dbReference>
<dbReference type="PIRSF" id="PIRSF018637">
    <property type="entry name" value="TrmK"/>
    <property type="match status" value="1"/>
</dbReference>
<sequence>MDINKMMTPRLMSAAGFVSCGATVADVGTDHAYIPIWLVKNGVCPGAVAMDINQGPILRAEENIRKFGLETKIRTKLSDGLAALEPNEADTVVIAGMGGILINQILENAAHLYSSIKHYVLQPMTAIEETRKFLEQNGFFIQDECLAKEENKIYTIMSVVRGQMRIEKEIHYYIGEKLIENRDPLLSELLDGKMYELGRAIASLQFAKGEEAAQKQEWFLFLRNEMNKIKEACTLW</sequence>
<dbReference type="Gene3D" id="3.40.50.150">
    <property type="entry name" value="Vaccinia Virus protein VP39"/>
    <property type="match status" value="1"/>
</dbReference>
<gene>
    <name evidence="1" type="ORF">H8698_01060</name>
</gene>
<dbReference type="AlphaFoldDB" id="A0A926DLT0"/>
<keyword evidence="1" id="KW-0808">Transferase</keyword>
<dbReference type="PANTHER" id="PTHR38451:SF1">
    <property type="entry name" value="TRNA (ADENINE(22)-N(1))-METHYLTRANSFERASE"/>
    <property type="match status" value="1"/>
</dbReference>
<proteinExistence type="predicted"/>
<accession>A0A926DLT0</accession>
<dbReference type="GO" id="GO:0032259">
    <property type="term" value="P:methylation"/>
    <property type="evidence" value="ECO:0007669"/>
    <property type="project" value="UniProtKB-KW"/>
</dbReference>
<dbReference type="EMBL" id="JACRSU010000001">
    <property type="protein sequence ID" value="MBC8539564.1"/>
    <property type="molecule type" value="Genomic_DNA"/>
</dbReference>
<dbReference type="PANTHER" id="PTHR38451">
    <property type="entry name" value="TRNA (ADENINE(22)-N(1))-METHYLTRANSFERASE"/>
    <property type="match status" value="1"/>
</dbReference>
<dbReference type="GO" id="GO:0160105">
    <property type="term" value="F:tRNA (adenine(22)-N1)-methyltransferase activity"/>
    <property type="evidence" value="ECO:0007669"/>
    <property type="project" value="InterPro"/>
</dbReference>
<dbReference type="Pfam" id="PF04816">
    <property type="entry name" value="TrmK"/>
    <property type="match status" value="1"/>
</dbReference>
<reference evidence="1" key="1">
    <citation type="submission" date="2020-08" db="EMBL/GenBank/DDBJ databases">
        <title>Genome public.</title>
        <authorList>
            <person name="Liu C."/>
            <person name="Sun Q."/>
        </authorList>
    </citation>
    <scope>NUCLEOTIDE SEQUENCE</scope>
    <source>
        <strain evidence="1">H8</strain>
    </source>
</reference>
<dbReference type="RefSeq" id="WP_249310764.1">
    <property type="nucleotide sequence ID" value="NZ_JACRSU010000001.1"/>
</dbReference>
<dbReference type="SUPFAM" id="SSF53335">
    <property type="entry name" value="S-adenosyl-L-methionine-dependent methyltransferases"/>
    <property type="match status" value="1"/>
</dbReference>
<dbReference type="InterPro" id="IPR029063">
    <property type="entry name" value="SAM-dependent_MTases_sf"/>
</dbReference>
<dbReference type="Proteomes" id="UP000611762">
    <property type="component" value="Unassembled WGS sequence"/>
</dbReference>
<keyword evidence="1" id="KW-0489">Methyltransferase</keyword>
<organism evidence="1 2">
    <name type="scientific">Congzhengia minquanensis</name>
    <dbReference type="NCBI Taxonomy" id="2763657"/>
    <lineage>
        <taxon>Bacteria</taxon>
        <taxon>Bacillati</taxon>
        <taxon>Bacillota</taxon>
        <taxon>Clostridia</taxon>
        <taxon>Eubacteriales</taxon>
        <taxon>Oscillospiraceae</taxon>
        <taxon>Congzhengia</taxon>
    </lineage>
</organism>
<protein>
    <submittedName>
        <fullName evidence="1">SAM-dependent methyltransferase</fullName>
    </submittedName>
</protein>